<reference evidence="1" key="1">
    <citation type="submission" date="2020-11" db="EMBL/GenBank/DDBJ databases">
        <authorList>
            <person name="Tran Van P."/>
        </authorList>
    </citation>
    <scope>NUCLEOTIDE SEQUENCE</scope>
</reference>
<dbReference type="AlphaFoldDB" id="A0A7R9J3J9"/>
<gene>
    <name evidence="1" type="ORF">TCMB3V08_LOCUS4577</name>
</gene>
<protein>
    <submittedName>
        <fullName evidence="1">(California timema) hypothetical protein</fullName>
    </submittedName>
</protein>
<dbReference type="EMBL" id="OE180763">
    <property type="protein sequence ID" value="CAD7571915.1"/>
    <property type="molecule type" value="Genomic_DNA"/>
</dbReference>
<dbReference type="SUPFAM" id="SSF48452">
    <property type="entry name" value="TPR-like"/>
    <property type="match status" value="1"/>
</dbReference>
<dbReference type="InterPro" id="IPR011990">
    <property type="entry name" value="TPR-like_helical_dom_sf"/>
</dbReference>
<dbReference type="Gene3D" id="1.25.40.10">
    <property type="entry name" value="Tetratricopeptide repeat domain"/>
    <property type="match status" value="1"/>
</dbReference>
<name>A0A7R9J3J9_TIMCA</name>
<proteinExistence type="predicted"/>
<organism evidence="1">
    <name type="scientific">Timema californicum</name>
    <name type="common">California timema</name>
    <name type="synonym">Walking stick</name>
    <dbReference type="NCBI Taxonomy" id="61474"/>
    <lineage>
        <taxon>Eukaryota</taxon>
        <taxon>Metazoa</taxon>
        <taxon>Ecdysozoa</taxon>
        <taxon>Arthropoda</taxon>
        <taxon>Hexapoda</taxon>
        <taxon>Insecta</taxon>
        <taxon>Pterygota</taxon>
        <taxon>Neoptera</taxon>
        <taxon>Polyneoptera</taxon>
        <taxon>Phasmatodea</taxon>
        <taxon>Timematodea</taxon>
        <taxon>Timematoidea</taxon>
        <taxon>Timematidae</taxon>
        <taxon>Timema</taxon>
    </lineage>
</organism>
<sequence>MDTIPNGYNSAPPLLRIPKVLPLILAHLRIPKVLPLLLAHLSSAYCTKQRKENRSEEAIRMLERCIRLDPAYTPAYLLLARLYSNRGVHEAVGQLLRHVATLEPESSDHMAEYATWLRDKGKDAAHDPKLSRRDIRHQELKLIVSYIPH</sequence>
<evidence type="ECO:0000313" key="1">
    <source>
        <dbReference type="EMBL" id="CAD7571915.1"/>
    </source>
</evidence>
<accession>A0A7R9J3J9</accession>
<dbReference type="Pfam" id="PF14559">
    <property type="entry name" value="TPR_19"/>
    <property type="match status" value="1"/>
</dbReference>